<sequence length="150" mass="17231">MKRQNAFSLVEALTGLLILGLITGLLQMGVLLVKDSLITNKPAMYSWIQFLHNIETDQNPFYWQKLAADKTQLGLWRQNKENGEAKEYILKLTKKTHTLYMSGVDGGYMPFIYNVETVKFKKIKNNIQINVVFISGEHRNAILAIKNKKE</sequence>
<reference evidence="2" key="1">
    <citation type="submission" date="2021-04" db="EMBL/GenBank/DDBJ databases">
        <title>Taxonomic assessment of Weissella genus.</title>
        <authorList>
            <person name="Fanelli F."/>
            <person name="Chieffi D."/>
            <person name="Dell'Aquila A."/>
            <person name="Gyu-Sung C."/>
            <person name="Franz C.M.A.P."/>
            <person name="Fusco V."/>
        </authorList>
    </citation>
    <scope>NUCLEOTIDE SEQUENCE</scope>
    <source>
        <strain evidence="2">LMG 25373</strain>
    </source>
</reference>
<evidence type="ECO:0008006" key="4">
    <source>
        <dbReference type="Google" id="ProtNLM"/>
    </source>
</evidence>
<keyword evidence="3" id="KW-1185">Reference proteome</keyword>
<dbReference type="EMBL" id="JAGMVS010000074">
    <property type="protein sequence ID" value="MCM2438028.1"/>
    <property type="molecule type" value="Genomic_DNA"/>
</dbReference>
<gene>
    <name evidence="2" type="ORF">KAK10_08965</name>
</gene>
<organism evidence="2 3">
    <name type="scientific">Periweissella beninensis</name>
    <dbReference type="NCBI Taxonomy" id="504936"/>
    <lineage>
        <taxon>Bacteria</taxon>
        <taxon>Bacillati</taxon>
        <taxon>Bacillota</taxon>
        <taxon>Bacilli</taxon>
        <taxon>Lactobacillales</taxon>
        <taxon>Lactobacillaceae</taxon>
        <taxon>Periweissella</taxon>
    </lineage>
</organism>
<feature type="transmembrane region" description="Helical" evidence="1">
    <location>
        <begin position="12"/>
        <end position="33"/>
    </location>
</feature>
<name>A0ABT0VJM5_9LACO</name>
<keyword evidence="1" id="KW-0472">Membrane</keyword>
<keyword evidence="1" id="KW-0812">Transmembrane</keyword>
<proteinExistence type="predicted"/>
<dbReference type="InterPro" id="IPR016977">
    <property type="entry name" value="ComGF"/>
</dbReference>
<evidence type="ECO:0000313" key="3">
    <source>
        <dbReference type="Proteomes" id="UP001057481"/>
    </source>
</evidence>
<keyword evidence="1" id="KW-1133">Transmembrane helix</keyword>
<evidence type="ECO:0000256" key="1">
    <source>
        <dbReference type="SAM" id="Phobius"/>
    </source>
</evidence>
<dbReference type="RefSeq" id="WP_205143935.1">
    <property type="nucleotide sequence ID" value="NZ_JAFBDN010000014.1"/>
</dbReference>
<comment type="caution">
    <text evidence="2">The sequence shown here is derived from an EMBL/GenBank/DDBJ whole genome shotgun (WGS) entry which is preliminary data.</text>
</comment>
<accession>A0ABT0VJM5</accession>
<dbReference type="Proteomes" id="UP001057481">
    <property type="component" value="Unassembled WGS sequence"/>
</dbReference>
<protein>
    <recommendedName>
        <fullName evidence="4">Competence protein ComGF</fullName>
    </recommendedName>
</protein>
<evidence type="ECO:0000313" key="2">
    <source>
        <dbReference type="EMBL" id="MCM2438028.1"/>
    </source>
</evidence>
<dbReference type="Pfam" id="PF15980">
    <property type="entry name" value="ComGF"/>
    <property type="match status" value="1"/>
</dbReference>